<dbReference type="GO" id="GO:0000981">
    <property type="term" value="F:DNA-binding transcription factor activity, RNA polymerase II-specific"/>
    <property type="evidence" value="ECO:0007669"/>
    <property type="project" value="InterPro"/>
</dbReference>
<keyword evidence="1" id="KW-0539">Nucleus</keyword>
<keyword evidence="5" id="KW-1185">Reference proteome</keyword>
<dbReference type="Pfam" id="PF00172">
    <property type="entry name" value="Zn_clus"/>
    <property type="match status" value="1"/>
</dbReference>
<sequence>MPQEIDHVDEASQQRRAYKACLHCRKRKSRCDLGGQNGPPCQRCRHELRECIIPEERAWPKATSNLATTRRLDAAEMSSTAPAKKPRLEKPSVRESSESGHAPRQTDLVGSVVQTVVTSGKDALGILFQAADSSGEIGPPTDELEDESNEQAHKLPGQCPPIHHKPVALSMISDTAHQTWSASRFVKMGWLVPAEAVTYLDLFFRNMAALSPVDLGAYAGVDGHFELVTKEPLLCCAILMISSRYHILPGAAGVSRSYFIHDRFWHHCQHLVMRLVFGQEKGSSAKTRTLGSIEGLIVMSEWNPRALHFPPETDGWDSDLLLTPSAPRPSAYTQAKSLVDVIEPARRSDRMSWMLLGCALSLAHELDGFEEEDGPEPLPPKISQSARLRGLLYVSINQLAARQGTTSMLAQQQVPFKSESPSMPSSMPSHDAFLQAWTELVKLFKSFSDIAFASKSATRRLLRSGRYTSILQHFQPLLVQWGERYLGSTNIAKQMKDHLFIEQHYTQIYFSSLGMQAECEQVSAEGSFATSGTSGVVDHEHAQQVIASSCALLKRVVQLSETGVLRFAPVRIFIHATTASIFLLKALALGVRNSQLRSALGILDSTVTALGTSVPDDIHLAHTYASLLKTHIWRLRRAFSVSLTGKLISSRMSTPLAPEGMDQESSTSCQPGPSASAPVDNVTMNDFSPSSFSDWFALPFDPTMAPLFPVGDDGQTPLSSAGDNLDFLWNFQAL</sequence>
<dbReference type="Proteomes" id="UP000799537">
    <property type="component" value="Unassembled WGS sequence"/>
</dbReference>
<feature type="region of interest" description="Disordered" evidence="2">
    <location>
        <begin position="132"/>
        <end position="152"/>
    </location>
</feature>
<feature type="region of interest" description="Disordered" evidence="2">
    <location>
        <begin position="654"/>
        <end position="675"/>
    </location>
</feature>
<evidence type="ECO:0000259" key="3">
    <source>
        <dbReference type="PROSITE" id="PS50048"/>
    </source>
</evidence>
<dbReference type="RefSeq" id="XP_033660390.1">
    <property type="nucleotide sequence ID" value="XM_033818980.1"/>
</dbReference>
<proteinExistence type="predicted"/>
<gene>
    <name evidence="4" type="ORF">M409DRAFT_70956</name>
</gene>
<dbReference type="GO" id="GO:0005634">
    <property type="term" value="C:nucleus"/>
    <property type="evidence" value="ECO:0007669"/>
    <property type="project" value="TreeGrafter"/>
</dbReference>
<reference evidence="4" key="1">
    <citation type="journal article" date="2020" name="Stud. Mycol.">
        <title>101 Dothideomycetes genomes: a test case for predicting lifestyles and emergence of pathogens.</title>
        <authorList>
            <person name="Haridas S."/>
            <person name="Albert R."/>
            <person name="Binder M."/>
            <person name="Bloem J."/>
            <person name="Labutti K."/>
            <person name="Salamov A."/>
            <person name="Andreopoulos B."/>
            <person name="Baker S."/>
            <person name="Barry K."/>
            <person name="Bills G."/>
            <person name="Bluhm B."/>
            <person name="Cannon C."/>
            <person name="Castanera R."/>
            <person name="Culley D."/>
            <person name="Daum C."/>
            <person name="Ezra D."/>
            <person name="Gonzalez J."/>
            <person name="Henrissat B."/>
            <person name="Kuo A."/>
            <person name="Liang C."/>
            <person name="Lipzen A."/>
            <person name="Lutzoni F."/>
            <person name="Magnuson J."/>
            <person name="Mondo S."/>
            <person name="Nolan M."/>
            <person name="Ohm R."/>
            <person name="Pangilinan J."/>
            <person name="Park H.-J."/>
            <person name="Ramirez L."/>
            <person name="Alfaro M."/>
            <person name="Sun H."/>
            <person name="Tritt A."/>
            <person name="Yoshinaga Y."/>
            <person name="Zwiers L.-H."/>
            <person name="Turgeon B."/>
            <person name="Goodwin S."/>
            <person name="Spatafora J."/>
            <person name="Crous P."/>
            <person name="Grigoriev I."/>
        </authorList>
    </citation>
    <scope>NUCLEOTIDE SEQUENCE</scope>
    <source>
        <strain evidence="4">ATCC 36951</strain>
    </source>
</reference>
<dbReference type="PANTHER" id="PTHR31644:SF3">
    <property type="entry name" value="ZN(II)2CYS6 TRANSCRIPTION FACTOR (EUROFUNG)"/>
    <property type="match status" value="1"/>
</dbReference>
<feature type="region of interest" description="Disordered" evidence="2">
    <location>
        <begin position="62"/>
        <end position="107"/>
    </location>
</feature>
<dbReference type="InterPro" id="IPR052780">
    <property type="entry name" value="AAA_Catabolism_Regulators"/>
</dbReference>
<dbReference type="OrthoDB" id="2262349at2759"/>
<dbReference type="AlphaFoldDB" id="A0A6A6BXI5"/>
<name>A0A6A6BXI5_ZASCE</name>
<dbReference type="GeneID" id="54572252"/>
<dbReference type="Gene3D" id="4.10.240.10">
    <property type="entry name" value="Zn(2)-C6 fungal-type DNA-binding domain"/>
    <property type="match status" value="1"/>
</dbReference>
<feature type="domain" description="Zn(2)-C6 fungal-type" evidence="3">
    <location>
        <begin position="20"/>
        <end position="53"/>
    </location>
</feature>
<feature type="compositionally biased region" description="Polar residues" evidence="2">
    <location>
        <begin position="663"/>
        <end position="673"/>
    </location>
</feature>
<evidence type="ECO:0000313" key="4">
    <source>
        <dbReference type="EMBL" id="KAF2159501.1"/>
    </source>
</evidence>
<organism evidence="4 5">
    <name type="scientific">Zasmidium cellare ATCC 36951</name>
    <dbReference type="NCBI Taxonomy" id="1080233"/>
    <lineage>
        <taxon>Eukaryota</taxon>
        <taxon>Fungi</taxon>
        <taxon>Dikarya</taxon>
        <taxon>Ascomycota</taxon>
        <taxon>Pezizomycotina</taxon>
        <taxon>Dothideomycetes</taxon>
        <taxon>Dothideomycetidae</taxon>
        <taxon>Mycosphaerellales</taxon>
        <taxon>Mycosphaerellaceae</taxon>
        <taxon>Zasmidium</taxon>
    </lineage>
</organism>
<dbReference type="PROSITE" id="PS00463">
    <property type="entry name" value="ZN2_CY6_FUNGAL_1"/>
    <property type="match status" value="1"/>
</dbReference>
<evidence type="ECO:0000256" key="1">
    <source>
        <dbReference type="ARBA" id="ARBA00023242"/>
    </source>
</evidence>
<dbReference type="InterPro" id="IPR001138">
    <property type="entry name" value="Zn2Cys6_DnaBD"/>
</dbReference>
<protein>
    <recommendedName>
        <fullName evidence="3">Zn(2)-C6 fungal-type domain-containing protein</fullName>
    </recommendedName>
</protein>
<dbReference type="CDD" id="cd12148">
    <property type="entry name" value="fungal_TF_MHR"/>
    <property type="match status" value="1"/>
</dbReference>
<dbReference type="CDD" id="cd00067">
    <property type="entry name" value="GAL4"/>
    <property type="match status" value="1"/>
</dbReference>
<dbReference type="SUPFAM" id="SSF57701">
    <property type="entry name" value="Zn2/Cys6 DNA-binding domain"/>
    <property type="match status" value="1"/>
</dbReference>
<dbReference type="PROSITE" id="PS50048">
    <property type="entry name" value="ZN2_CY6_FUNGAL_2"/>
    <property type="match status" value="1"/>
</dbReference>
<dbReference type="EMBL" id="ML993636">
    <property type="protein sequence ID" value="KAF2159501.1"/>
    <property type="molecule type" value="Genomic_DNA"/>
</dbReference>
<dbReference type="GO" id="GO:0008270">
    <property type="term" value="F:zinc ion binding"/>
    <property type="evidence" value="ECO:0007669"/>
    <property type="project" value="InterPro"/>
</dbReference>
<accession>A0A6A6BXI5</accession>
<dbReference type="InterPro" id="IPR036864">
    <property type="entry name" value="Zn2-C6_fun-type_DNA-bd_sf"/>
</dbReference>
<evidence type="ECO:0000256" key="2">
    <source>
        <dbReference type="SAM" id="MobiDB-lite"/>
    </source>
</evidence>
<dbReference type="SMART" id="SM00066">
    <property type="entry name" value="GAL4"/>
    <property type="match status" value="1"/>
</dbReference>
<dbReference type="PANTHER" id="PTHR31644">
    <property type="entry name" value="TRANSCRIPTIONAL ACTIVATOR ARO80-RELATED"/>
    <property type="match status" value="1"/>
</dbReference>
<evidence type="ECO:0000313" key="5">
    <source>
        <dbReference type="Proteomes" id="UP000799537"/>
    </source>
</evidence>
<feature type="compositionally biased region" description="Basic and acidic residues" evidence="2">
    <location>
        <begin position="86"/>
        <end position="98"/>
    </location>
</feature>